<organism evidence="3 4">
    <name type="scientific">Rotaria magnacalcarata</name>
    <dbReference type="NCBI Taxonomy" id="392030"/>
    <lineage>
        <taxon>Eukaryota</taxon>
        <taxon>Metazoa</taxon>
        <taxon>Spiralia</taxon>
        <taxon>Gnathifera</taxon>
        <taxon>Rotifera</taxon>
        <taxon>Eurotatoria</taxon>
        <taxon>Bdelloidea</taxon>
        <taxon>Philodinida</taxon>
        <taxon>Philodinidae</taxon>
        <taxon>Rotaria</taxon>
    </lineage>
</organism>
<keyword evidence="1" id="KW-0812">Transmembrane</keyword>
<feature type="transmembrane region" description="Helical" evidence="1">
    <location>
        <begin position="127"/>
        <end position="156"/>
    </location>
</feature>
<dbReference type="EMBL" id="CAJNOV010016257">
    <property type="protein sequence ID" value="CAF1587518.1"/>
    <property type="molecule type" value="Genomic_DNA"/>
</dbReference>
<keyword evidence="1" id="KW-1133">Transmembrane helix</keyword>
<proteinExistence type="predicted"/>
<dbReference type="Pfam" id="PF26215">
    <property type="entry name" value="HTH_animal"/>
    <property type="match status" value="1"/>
</dbReference>
<protein>
    <recommendedName>
        <fullName evidence="2">Helix-turn-helix domain-containing protein</fullName>
    </recommendedName>
</protein>
<evidence type="ECO:0000313" key="3">
    <source>
        <dbReference type="EMBL" id="CAF1587518.1"/>
    </source>
</evidence>
<comment type="caution">
    <text evidence="3">The sequence shown here is derived from an EMBL/GenBank/DDBJ whole genome shotgun (WGS) entry which is preliminary data.</text>
</comment>
<name>A0A815ZV08_9BILA</name>
<reference evidence="3" key="1">
    <citation type="submission" date="2021-02" db="EMBL/GenBank/DDBJ databases">
        <authorList>
            <person name="Nowell W R."/>
        </authorList>
    </citation>
    <scope>NUCLEOTIDE SEQUENCE</scope>
</reference>
<gene>
    <name evidence="3" type="ORF">CJN711_LOCUS33665</name>
</gene>
<accession>A0A815ZV08</accession>
<dbReference type="AlphaFoldDB" id="A0A815ZV08"/>
<evidence type="ECO:0000256" key="1">
    <source>
        <dbReference type="SAM" id="Phobius"/>
    </source>
</evidence>
<feature type="domain" description="Helix-turn-helix" evidence="2">
    <location>
        <begin position="85"/>
        <end position="132"/>
    </location>
</feature>
<sequence>MGSVFTLTPANIFMWKWQKQLVHRLENCNEIYDRYVDDIFFTSNDSLESIDQISVPFLDVLIENRKGTLTTSVYHKEIAEPYGAPFGSGHLDHVFRNTVDTAITRAVSYSTTLSQFEEEMRQMKLMFLYNGFVHVNLAVKFSWDIILLSIYVSFFIKKIRTYTYVSVHECTDIYEYQSN</sequence>
<dbReference type="InterPro" id="IPR058912">
    <property type="entry name" value="HTH_animal"/>
</dbReference>
<evidence type="ECO:0000259" key="2">
    <source>
        <dbReference type="Pfam" id="PF26215"/>
    </source>
</evidence>
<evidence type="ECO:0000313" key="4">
    <source>
        <dbReference type="Proteomes" id="UP000663855"/>
    </source>
</evidence>
<dbReference type="Proteomes" id="UP000663855">
    <property type="component" value="Unassembled WGS sequence"/>
</dbReference>
<keyword evidence="1" id="KW-0472">Membrane</keyword>
<dbReference type="PANTHER" id="PTHR21301:SF10">
    <property type="entry name" value="REVERSE TRANSCRIPTASE DOMAIN-CONTAINING PROTEIN"/>
    <property type="match status" value="1"/>
</dbReference>
<dbReference type="PANTHER" id="PTHR21301">
    <property type="entry name" value="REVERSE TRANSCRIPTASE"/>
    <property type="match status" value="1"/>
</dbReference>